<evidence type="ECO:0000313" key="2">
    <source>
        <dbReference type="Proteomes" id="UP000688137"/>
    </source>
</evidence>
<dbReference type="Proteomes" id="UP000688137">
    <property type="component" value="Unassembled WGS sequence"/>
</dbReference>
<organism evidence="1 2">
    <name type="scientific">Paramecium primaurelia</name>
    <dbReference type="NCBI Taxonomy" id="5886"/>
    <lineage>
        <taxon>Eukaryota</taxon>
        <taxon>Sar</taxon>
        <taxon>Alveolata</taxon>
        <taxon>Ciliophora</taxon>
        <taxon>Intramacronucleata</taxon>
        <taxon>Oligohymenophorea</taxon>
        <taxon>Peniculida</taxon>
        <taxon>Parameciidae</taxon>
        <taxon>Paramecium</taxon>
    </lineage>
</organism>
<sequence length="273" mass="32940">MKKDGGLQLISQIIEPVGFLTNNSCKTLTLRVMDILFFYQKEPFVQQVLRLFRQKFINQFIKIRIVFSKKKNRIYLELRMATKKRKNKNLLIQKFDQKSAQIQQGIKKYVLNKGFQKDFIFVKFKNGAKQIMSQLAPMQLFQKRQIDSIWDIIVMIYEYPFDFHEKLIFIAKENQPKFISFNNLNYNNKFQEKFKKRQIIKRWLSSSQSLEIKIFKIIFDEVIGYFREEYYKVTNKYESDIQNQSDIDETDEISNKSILKQIQNFQNVSYSEI</sequence>
<name>A0A8S1LTX5_PARPR</name>
<reference evidence="1" key="1">
    <citation type="submission" date="2021-01" db="EMBL/GenBank/DDBJ databases">
        <authorList>
            <consortium name="Genoscope - CEA"/>
            <person name="William W."/>
        </authorList>
    </citation>
    <scope>NUCLEOTIDE SEQUENCE</scope>
</reference>
<evidence type="ECO:0000313" key="1">
    <source>
        <dbReference type="EMBL" id="CAD8065974.1"/>
    </source>
</evidence>
<protein>
    <submittedName>
        <fullName evidence="1">Uncharacterized protein</fullName>
    </submittedName>
</protein>
<accession>A0A8S1LTX5</accession>
<gene>
    <name evidence="1" type="ORF">PPRIM_AZ9-3.1.T0380204</name>
</gene>
<proteinExistence type="predicted"/>
<keyword evidence="2" id="KW-1185">Reference proteome</keyword>
<dbReference type="AlphaFoldDB" id="A0A8S1LTX5"/>
<comment type="caution">
    <text evidence="1">The sequence shown here is derived from an EMBL/GenBank/DDBJ whole genome shotgun (WGS) entry which is preliminary data.</text>
</comment>
<dbReference type="EMBL" id="CAJJDM010000037">
    <property type="protein sequence ID" value="CAD8065974.1"/>
    <property type="molecule type" value="Genomic_DNA"/>
</dbReference>